<dbReference type="InterPro" id="IPR028042">
    <property type="entry name" value="DUF4639"/>
</dbReference>
<protein>
    <submittedName>
        <fullName evidence="2">Uncharacterized protein</fullName>
    </submittedName>
</protein>
<feature type="compositionally biased region" description="Pro residues" evidence="1">
    <location>
        <begin position="316"/>
        <end position="337"/>
    </location>
</feature>
<feature type="compositionally biased region" description="Basic and acidic residues" evidence="1">
    <location>
        <begin position="461"/>
        <end position="491"/>
    </location>
</feature>
<dbReference type="Ensembl" id="ENSCMUT00000002087.2">
    <property type="protein sequence ID" value="ENSCMUP00000001940.2"/>
    <property type="gene ID" value="ENSCMUG00000001329.2"/>
</dbReference>
<sequence length="508" mass="54275">MYWDELRGHAVVRGGVLVYTGAHWAGPARAAAAVGVSVPVQKAKPRGAGTKSRRDKSRTLVRSQPRQGKKTSSKSPGRTAAQLTPPDDGGESPPEPLDTGPILDDLLDRVMRVSALSLQRVSFTVSRARDAILFVAEWRFQVRDDGEPDPEGDPDPERDGVWKEDEEPETCTWDSWIAGVPPIVSRPSEQVRRSPTAPEPARAAGRALSPTAGPLCPPARCHVPRLPLPETPRADPQQLRGHGTPGVTNTESLLSPGQVYDAEPPCPEPSAAAEAPPAQVPDAVAVPPVSGPPSPEPPIAPRPPRKGLRLSRPPRPRPAPPSPPRPPAPLPAKPPKSPAQGPQGSLEATAEDGGQVPPLPSSSRTRLASIQLLRPSGGRGVPRLGARRVAARWVVPEVSVVDLMTEADQMRPGASRVRLPPSGSRQVLPGPGRPPRAEPQLCHPWLASARLAPGVTVRWGGSERRGPAVEGRDRQGDGEQKEEAAVRRAEQQLKPILPYPECRMSEHE</sequence>
<dbReference type="Proteomes" id="UP000694553">
    <property type="component" value="Unassembled WGS sequence"/>
</dbReference>
<reference evidence="3" key="1">
    <citation type="submission" date="2019-10" db="EMBL/GenBank/DDBJ databases">
        <title>Corvus moneduloides (New Caledonian crow) genome, bCorMon1, primary haplotype.</title>
        <authorList>
            <person name="Rutz C."/>
            <person name="Fungtammasan C."/>
            <person name="Mountcastle J."/>
            <person name="Formenti G."/>
            <person name="Chow W."/>
            <person name="Howe K."/>
            <person name="Steele M.P."/>
            <person name="Fernandes J."/>
            <person name="Gilbert M.T.P."/>
            <person name="Fedrigo O."/>
            <person name="Jarvis E.D."/>
            <person name="Gemmell N."/>
        </authorList>
    </citation>
    <scope>NUCLEOTIDE SEQUENCE [LARGE SCALE GENOMIC DNA]</scope>
</reference>
<evidence type="ECO:0000313" key="2">
    <source>
        <dbReference type="Ensembl" id="ENSCMUP00000001940.2"/>
    </source>
</evidence>
<feature type="compositionally biased region" description="Basic residues" evidence="1">
    <location>
        <begin position="303"/>
        <end position="315"/>
    </location>
</feature>
<organism evidence="2 3">
    <name type="scientific">Corvus moneduloides</name>
    <name type="common">New Caledonian crow</name>
    <dbReference type="NCBI Taxonomy" id="1196302"/>
    <lineage>
        <taxon>Eukaryota</taxon>
        <taxon>Metazoa</taxon>
        <taxon>Chordata</taxon>
        <taxon>Craniata</taxon>
        <taxon>Vertebrata</taxon>
        <taxon>Euteleostomi</taxon>
        <taxon>Archelosauria</taxon>
        <taxon>Archosauria</taxon>
        <taxon>Dinosauria</taxon>
        <taxon>Saurischia</taxon>
        <taxon>Theropoda</taxon>
        <taxon>Coelurosauria</taxon>
        <taxon>Aves</taxon>
        <taxon>Neognathae</taxon>
        <taxon>Neoaves</taxon>
        <taxon>Telluraves</taxon>
        <taxon>Australaves</taxon>
        <taxon>Passeriformes</taxon>
        <taxon>Corvoidea</taxon>
        <taxon>Corvidae</taxon>
        <taxon>Corvus</taxon>
    </lineage>
</organism>
<feature type="region of interest" description="Disordered" evidence="1">
    <location>
        <begin position="409"/>
        <end position="440"/>
    </location>
</feature>
<feature type="compositionally biased region" description="Low complexity" evidence="1">
    <location>
        <begin position="269"/>
        <end position="288"/>
    </location>
</feature>
<name>A0A8C3D6B2_CORMO</name>
<gene>
    <name evidence="2" type="primary">C5H2orf81</name>
</gene>
<dbReference type="OMA" id="ILFVAEW"/>
<dbReference type="Pfam" id="PF15479">
    <property type="entry name" value="DUF4639"/>
    <property type="match status" value="1"/>
</dbReference>
<dbReference type="PANTHER" id="PTHR34438:SF1">
    <property type="entry name" value="CHROMOSOME 2 OPEN READING FRAME 81"/>
    <property type="match status" value="1"/>
</dbReference>
<reference evidence="2" key="3">
    <citation type="submission" date="2025-09" db="UniProtKB">
        <authorList>
            <consortium name="Ensembl"/>
        </authorList>
    </citation>
    <scope>IDENTIFICATION</scope>
</reference>
<keyword evidence="3" id="KW-1185">Reference proteome</keyword>
<feature type="compositionally biased region" description="Pro residues" evidence="1">
    <location>
        <begin position="289"/>
        <end position="302"/>
    </location>
</feature>
<reference evidence="2" key="2">
    <citation type="submission" date="2025-08" db="UniProtKB">
        <authorList>
            <consortium name="Ensembl"/>
        </authorList>
    </citation>
    <scope>IDENTIFICATION</scope>
</reference>
<accession>A0A8C3D6B2</accession>
<proteinExistence type="predicted"/>
<evidence type="ECO:0000313" key="3">
    <source>
        <dbReference type="Proteomes" id="UP000694553"/>
    </source>
</evidence>
<evidence type="ECO:0000256" key="1">
    <source>
        <dbReference type="SAM" id="MobiDB-lite"/>
    </source>
</evidence>
<dbReference type="PANTHER" id="PTHR34438">
    <property type="entry name" value="SI:DKEY-97L20.6"/>
    <property type="match status" value="1"/>
</dbReference>
<feature type="region of interest" description="Disordered" evidence="1">
    <location>
        <begin position="457"/>
        <end position="508"/>
    </location>
</feature>
<dbReference type="AlphaFoldDB" id="A0A8C3D6B2"/>
<feature type="region of interest" description="Disordered" evidence="1">
    <location>
        <begin position="42"/>
        <end position="101"/>
    </location>
</feature>
<accession>A0A8U7PAV1</accession>
<feature type="compositionally biased region" description="Polar residues" evidence="1">
    <location>
        <begin position="246"/>
        <end position="255"/>
    </location>
</feature>
<feature type="region of interest" description="Disordered" evidence="1">
    <location>
        <begin position="143"/>
        <end position="367"/>
    </location>
</feature>